<reference evidence="2 3" key="1">
    <citation type="submission" date="2024-06" db="EMBL/GenBank/DDBJ databases">
        <authorList>
            <person name="Pan Q."/>
            <person name="Wen M."/>
            <person name="Jouanno E."/>
            <person name="Zahm M."/>
            <person name="Klopp C."/>
            <person name="Cabau C."/>
            <person name="Louis A."/>
            <person name="Berthelot C."/>
            <person name="Parey E."/>
            <person name="Roest Crollius H."/>
            <person name="Montfort J."/>
            <person name="Robinson-Rechavi M."/>
            <person name="Bouchez O."/>
            <person name="Lampietro C."/>
            <person name="Lopez Roques C."/>
            <person name="Donnadieu C."/>
            <person name="Postlethwait J."/>
            <person name="Bobe J."/>
            <person name="Verreycken H."/>
            <person name="Guiguen Y."/>
        </authorList>
    </citation>
    <scope>NUCLEOTIDE SEQUENCE [LARGE SCALE GENOMIC DNA]</scope>
    <source>
        <strain evidence="2">Up_M1</strain>
        <tissue evidence="2">Testis</tissue>
    </source>
</reference>
<dbReference type="AlphaFoldDB" id="A0ABD0X6C4"/>
<gene>
    <name evidence="2" type="ORF">UPYG_G00126250</name>
</gene>
<feature type="region of interest" description="Disordered" evidence="1">
    <location>
        <begin position="29"/>
        <end position="64"/>
    </location>
</feature>
<sequence length="99" mass="10984">MLPPPGHQQDAEWDVLFLLESAAREGWWGLTEKPGAPDVDVASDYSDTGTSSSPRPQGKRSRKTLDVFANDDSTVLMRTLTKTLETVASKRMDDEVTKF</sequence>
<dbReference type="Proteomes" id="UP001557470">
    <property type="component" value="Unassembled WGS sequence"/>
</dbReference>
<organism evidence="2 3">
    <name type="scientific">Umbra pygmaea</name>
    <name type="common">Eastern mudminnow</name>
    <dbReference type="NCBI Taxonomy" id="75934"/>
    <lineage>
        <taxon>Eukaryota</taxon>
        <taxon>Metazoa</taxon>
        <taxon>Chordata</taxon>
        <taxon>Craniata</taxon>
        <taxon>Vertebrata</taxon>
        <taxon>Euteleostomi</taxon>
        <taxon>Actinopterygii</taxon>
        <taxon>Neopterygii</taxon>
        <taxon>Teleostei</taxon>
        <taxon>Protacanthopterygii</taxon>
        <taxon>Esociformes</taxon>
        <taxon>Umbridae</taxon>
        <taxon>Umbra</taxon>
    </lineage>
</organism>
<evidence type="ECO:0000313" key="3">
    <source>
        <dbReference type="Proteomes" id="UP001557470"/>
    </source>
</evidence>
<protein>
    <submittedName>
        <fullName evidence="2">Uncharacterized protein</fullName>
    </submittedName>
</protein>
<comment type="caution">
    <text evidence="2">The sequence shown here is derived from an EMBL/GenBank/DDBJ whole genome shotgun (WGS) entry which is preliminary data.</text>
</comment>
<evidence type="ECO:0000256" key="1">
    <source>
        <dbReference type="SAM" id="MobiDB-lite"/>
    </source>
</evidence>
<evidence type="ECO:0000313" key="2">
    <source>
        <dbReference type="EMBL" id="KAL0994719.1"/>
    </source>
</evidence>
<dbReference type="EMBL" id="JAGEUA010000003">
    <property type="protein sequence ID" value="KAL0994719.1"/>
    <property type="molecule type" value="Genomic_DNA"/>
</dbReference>
<accession>A0ABD0X6C4</accession>
<proteinExistence type="predicted"/>
<name>A0ABD0X6C4_UMBPY</name>
<feature type="compositionally biased region" description="Polar residues" evidence="1">
    <location>
        <begin position="45"/>
        <end position="55"/>
    </location>
</feature>
<keyword evidence="3" id="KW-1185">Reference proteome</keyword>